<evidence type="ECO:0000256" key="6">
    <source>
        <dbReference type="SAM" id="Phobius"/>
    </source>
</evidence>
<keyword evidence="2 6" id="KW-0812">Transmembrane</keyword>
<dbReference type="GO" id="GO:0016020">
    <property type="term" value="C:membrane"/>
    <property type="evidence" value="ECO:0007669"/>
    <property type="project" value="UniProtKB-SubCell"/>
</dbReference>
<feature type="transmembrane region" description="Helical" evidence="6">
    <location>
        <begin position="80"/>
        <end position="100"/>
    </location>
</feature>
<dbReference type="EMBL" id="JAGPXD010000001">
    <property type="protein sequence ID" value="KAH7375687.1"/>
    <property type="molecule type" value="Genomic_DNA"/>
</dbReference>
<dbReference type="OrthoDB" id="5325022at2759"/>
<evidence type="ECO:0000256" key="5">
    <source>
        <dbReference type="SAM" id="MobiDB-lite"/>
    </source>
</evidence>
<keyword evidence="9" id="KW-1185">Reference proteome</keyword>
<evidence type="ECO:0000256" key="2">
    <source>
        <dbReference type="ARBA" id="ARBA00022692"/>
    </source>
</evidence>
<dbReference type="Proteomes" id="UP000813385">
    <property type="component" value="Unassembled WGS sequence"/>
</dbReference>
<sequence length="376" mass="41300">MMIEKGWVPTVSLLGLCLVSSPPFRVPSGLIDYPKFTFAHFKTSESKTNMTDTTHLTTAERKPGWEHIPVYPRGFIALRIAQLVLAFLVLGLSAFGIWGLAISGTCLTLFVAIATLITTVWLLVAHFAKPKIYNYWAVLALDIFLVVFWLVAFAVLASQVSTLYSLLGLSSYYYDYSYYYSSSSLESALFTAWLACQAAAAALGGVLFVLFVITLVFHSMALHRHRAAGRHSKAGSAATPGAQSSAPELAPYNDKTNPVQSYPAPVYTQTQPAAAYPPQQQQQFYDPSTAASPLSATQAQQGYYAPQQQQQQQYVDAQHQPQYHQQQQQPVYPQQPSSPPPLSTQYTGSSMAPAQQQPPPPQNNAVEVPAQAYQQH</sequence>
<dbReference type="PANTHER" id="PTHR37451:SF4">
    <property type="entry name" value="MARVEL DOMAIN-CONTAINING PROTEIN"/>
    <property type="match status" value="1"/>
</dbReference>
<keyword evidence="4 6" id="KW-0472">Membrane</keyword>
<evidence type="ECO:0000256" key="4">
    <source>
        <dbReference type="ARBA" id="ARBA00023136"/>
    </source>
</evidence>
<organism evidence="8 9">
    <name type="scientific">Plectosphaerella cucumerina</name>
    <dbReference type="NCBI Taxonomy" id="40658"/>
    <lineage>
        <taxon>Eukaryota</taxon>
        <taxon>Fungi</taxon>
        <taxon>Dikarya</taxon>
        <taxon>Ascomycota</taxon>
        <taxon>Pezizomycotina</taxon>
        <taxon>Sordariomycetes</taxon>
        <taxon>Hypocreomycetidae</taxon>
        <taxon>Glomerellales</taxon>
        <taxon>Plectosphaerellaceae</taxon>
        <taxon>Plectosphaerella</taxon>
    </lineage>
</organism>
<dbReference type="Pfam" id="PF01284">
    <property type="entry name" value="MARVEL"/>
    <property type="match status" value="1"/>
</dbReference>
<reference evidence="8" key="1">
    <citation type="journal article" date="2021" name="Nat. Commun.">
        <title>Genetic determinants of endophytism in the Arabidopsis root mycobiome.</title>
        <authorList>
            <person name="Mesny F."/>
            <person name="Miyauchi S."/>
            <person name="Thiergart T."/>
            <person name="Pickel B."/>
            <person name="Atanasova L."/>
            <person name="Karlsson M."/>
            <person name="Huettel B."/>
            <person name="Barry K.W."/>
            <person name="Haridas S."/>
            <person name="Chen C."/>
            <person name="Bauer D."/>
            <person name="Andreopoulos W."/>
            <person name="Pangilinan J."/>
            <person name="LaButti K."/>
            <person name="Riley R."/>
            <person name="Lipzen A."/>
            <person name="Clum A."/>
            <person name="Drula E."/>
            <person name="Henrissat B."/>
            <person name="Kohler A."/>
            <person name="Grigoriev I.V."/>
            <person name="Martin F.M."/>
            <person name="Hacquard S."/>
        </authorList>
    </citation>
    <scope>NUCLEOTIDE SEQUENCE</scope>
    <source>
        <strain evidence="8">MPI-CAGE-AT-0016</strain>
    </source>
</reference>
<evidence type="ECO:0000313" key="8">
    <source>
        <dbReference type="EMBL" id="KAH7375687.1"/>
    </source>
</evidence>
<gene>
    <name evidence="8" type="ORF">B0T11DRAFT_270786</name>
</gene>
<dbReference type="PANTHER" id="PTHR37451">
    <property type="entry name" value="MARVEL DOMAIN"/>
    <property type="match status" value="1"/>
</dbReference>
<evidence type="ECO:0000256" key="1">
    <source>
        <dbReference type="ARBA" id="ARBA00004141"/>
    </source>
</evidence>
<feature type="compositionally biased region" description="Polar residues" evidence="5">
    <location>
        <begin position="284"/>
        <end position="295"/>
    </location>
</feature>
<feature type="compositionally biased region" description="Low complexity" evidence="5">
    <location>
        <begin position="267"/>
        <end position="283"/>
    </location>
</feature>
<protein>
    <recommendedName>
        <fullName evidence="7">MARVEL domain-containing protein</fullName>
    </recommendedName>
</protein>
<name>A0A8K0TQW1_9PEZI</name>
<feature type="transmembrane region" description="Helical" evidence="6">
    <location>
        <begin position="107"/>
        <end position="127"/>
    </location>
</feature>
<proteinExistence type="predicted"/>
<comment type="subcellular location">
    <subcellularLocation>
        <location evidence="1">Membrane</location>
        <topology evidence="1">Multi-pass membrane protein</topology>
    </subcellularLocation>
</comment>
<evidence type="ECO:0000259" key="7">
    <source>
        <dbReference type="Pfam" id="PF01284"/>
    </source>
</evidence>
<keyword evidence="3 6" id="KW-1133">Transmembrane helix</keyword>
<feature type="region of interest" description="Disordered" evidence="5">
    <location>
        <begin position="232"/>
        <end position="376"/>
    </location>
</feature>
<comment type="caution">
    <text evidence="8">The sequence shown here is derived from an EMBL/GenBank/DDBJ whole genome shotgun (WGS) entry which is preliminary data.</text>
</comment>
<feature type="transmembrane region" description="Helical" evidence="6">
    <location>
        <begin position="133"/>
        <end position="156"/>
    </location>
</feature>
<feature type="compositionally biased region" description="Low complexity" evidence="5">
    <location>
        <begin position="296"/>
        <end position="335"/>
    </location>
</feature>
<dbReference type="AlphaFoldDB" id="A0A8K0TQW1"/>
<feature type="non-terminal residue" evidence="8">
    <location>
        <position position="1"/>
    </location>
</feature>
<feature type="transmembrane region" description="Helical" evidence="6">
    <location>
        <begin position="192"/>
        <end position="217"/>
    </location>
</feature>
<feature type="domain" description="MARVEL" evidence="7">
    <location>
        <begin position="76"/>
        <end position="217"/>
    </location>
</feature>
<accession>A0A8K0TQW1</accession>
<evidence type="ECO:0000256" key="3">
    <source>
        <dbReference type="ARBA" id="ARBA00022989"/>
    </source>
</evidence>
<dbReference type="InterPro" id="IPR008253">
    <property type="entry name" value="Marvel"/>
</dbReference>
<evidence type="ECO:0000313" key="9">
    <source>
        <dbReference type="Proteomes" id="UP000813385"/>
    </source>
</evidence>